<protein>
    <submittedName>
        <fullName evidence="1">Uncharacterized protein</fullName>
    </submittedName>
</protein>
<accession>A0A223CWQ9</accession>
<dbReference type="KEGG" id="tab:CIG75_01515"/>
<name>A0A223CWQ9_9BACL</name>
<evidence type="ECO:0000313" key="2">
    <source>
        <dbReference type="Proteomes" id="UP000214688"/>
    </source>
</evidence>
<dbReference type="Proteomes" id="UP000214688">
    <property type="component" value="Chromosome"/>
</dbReference>
<dbReference type="InterPro" id="IPR027268">
    <property type="entry name" value="Peptidase_M4/M1_CTD_sf"/>
</dbReference>
<keyword evidence="2" id="KW-1185">Reference proteome</keyword>
<sequence length="98" mass="10945">MNQPFYFGRDALKTDESIKNLAMSKKKSIFARENGADARAATLQATAALYGSTSSYYTALRTAWTNVGVNESTPHKAPDLFGGFSYYKKHKHHIKQIL</sequence>
<gene>
    <name evidence="1" type="ORF">CIG75_01515</name>
</gene>
<dbReference type="Gene3D" id="1.10.390.10">
    <property type="entry name" value="Neutral Protease Domain 2"/>
    <property type="match status" value="1"/>
</dbReference>
<dbReference type="EMBL" id="CP022657">
    <property type="protein sequence ID" value="ASS73779.1"/>
    <property type="molecule type" value="Genomic_DNA"/>
</dbReference>
<organism evidence="1 2">
    <name type="scientific">Tumebacillus algifaecis</name>
    <dbReference type="NCBI Taxonomy" id="1214604"/>
    <lineage>
        <taxon>Bacteria</taxon>
        <taxon>Bacillati</taxon>
        <taxon>Bacillota</taxon>
        <taxon>Bacilli</taxon>
        <taxon>Bacillales</taxon>
        <taxon>Alicyclobacillaceae</taxon>
        <taxon>Tumebacillus</taxon>
    </lineage>
</organism>
<evidence type="ECO:0000313" key="1">
    <source>
        <dbReference type="EMBL" id="ASS73779.1"/>
    </source>
</evidence>
<dbReference type="AlphaFoldDB" id="A0A223CWQ9"/>
<dbReference type="RefSeq" id="WP_094235039.1">
    <property type="nucleotide sequence ID" value="NZ_CP022657.1"/>
</dbReference>
<reference evidence="1 2" key="1">
    <citation type="journal article" date="2015" name="Int. J. Syst. Evol. Microbiol.">
        <title>Tumebacillus algifaecis sp. nov., isolated from decomposing algal scum.</title>
        <authorList>
            <person name="Wu Y.F."/>
            <person name="Zhang B."/>
            <person name="Xing P."/>
            <person name="Wu Q.L."/>
            <person name="Liu S.J."/>
        </authorList>
    </citation>
    <scope>NUCLEOTIDE SEQUENCE [LARGE SCALE GENOMIC DNA]</scope>
    <source>
        <strain evidence="1 2">THMBR28</strain>
    </source>
</reference>
<proteinExistence type="predicted"/>